<dbReference type="EMBL" id="BARS01008969">
    <property type="protein sequence ID" value="GAF68425.1"/>
    <property type="molecule type" value="Genomic_DNA"/>
</dbReference>
<comment type="caution">
    <text evidence="1">The sequence shown here is derived from an EMBL/GenBank/DDBJ whole genome shotgun (WGS) entry which is preliminary data.</text>
</comment>
<feature type="non-terminal residue" evidence="1">
    <location>
        <position position="355"/>
    </location>
</feature>
<dbReference type="InterPro" id="IPR001673">
    <property type="entry name" value="S_mold_repeat"/>
</dbReference>
<reference evidence="1" key="1">
    <citation type="journal article" date="2014" name="Front. Microbiol.">
        <title>High frequency of phylogenetically diverse reductive dehalogenase-homologous genes in deep subseafloor sedimentary metagenomes.</title>
        <authorList>
            <person name="Kawai M."/>
            <person name="Futagami T."/>
            <person name="Toyoda A."/>
            <person name="Takaki Y."/>
            <person name="Nishi S."/>
            <person name="Hori S."/>
            <person name="Arai W."/>
            <person name="Tsubouchi T."/>
            <person name="Morono Y."/>
            <person name="Uchiyama I."/>
            <person name="Ito T."/>
            <person name="Fujiyama A."/>
            <person name="Inagaki F."/>
            <person name="Takami H."/>
        </authorList>
    </citation>
    <scope>NUCLEOTIDE SEQUENCE</scope>
    <source>
        <strain evidence="1">Expedition CK06-06</strain>
    </source>
</reference>
<name>X0SX96_9ZZZZ</name>
<sequence>SCRGSKEISGGGPNQDEELLFELDHPVLAADIVVGLNKIKFTGCGDDDPVIFVSSDGSSGFDYVIEEPEIQAAFTSTGSERGTVDFGSLTSLPAGLLIDMFKIRETSSHIVVDRIEVMDSCDDGNICTDDSCDPASGCVYTDNTDPCDDGLFCTVGETCTYGVCNGGEPRDCSELDDDCNVGVCNEETDSCEAEPVEDGTPCDDGLFCTGRDTCRDGVCERGAFPCPPGYGCHEDTDTCGPCVTDEHCDDGLFCNGVETCTNSICRPGVFPCAPGEICDESTDSCGPCVNDAQCDDGLFCNGVETCVEGVCEAGLFPCAVGEGCDESTDSCGPCVTDAQCDDGLFCNGVETCAEG</sequence>
<protein>
    <recommendedName>
        <fullName evidence="2">Disintegrin domain-containing protein</fullName>
    </recommendedName>
</protein>
<proteinExistence type="predicted"/>
<dbReference type="Pfam" id="PF00526">
    <property type="entry name" value="Dicty_CTDC"/>
    <property type="match status" value="1"/>
</dbReference>
<gene>
    <name evidence="1" type="ORF">S01H1_16981</name>
</gene>
<accession>X0SX96</accession>
<dbReference type="AlphaFoldDB" id="X0SX96"/>
<evidence type="ECO:0008006" key="2">
    <source>
        <dbReference type="Google" id="ProtNLM"/>
    </source>
</evidence>
<evidence type="ECO:0000313" key="1">
    <source>
        <dbReference type="EMBL" id="GAF68425.1"/>
    </source>
</evidence>
<feature type="non-terminal residue" evidence="1">
    <location>
        <position position="1"/>
    </location>
</feature>
<organism evidence="1">
    <name type="scientific">marine sediment metagenome</name>
    <dbReference type="NCBI Taxonomy" id="412755"/>
    <lineage>
        <taxon>unclassified sequences</taxon>
        <taxon>metagenomes</taxon>
        <taxon>ecological metagenomes</taxon>
    </lineage>
</organism>